<dbReference type="InterPro" id="IPR027640">
    <property type="entry name" value="Kinesin-like_fam"/>
</dbReference>
<comment type="caution">
    <text evidence="9">The sequence shown here is derived from an EMBL/GenBank/DDBJ whole genome shotgun (WGS) entry which is preliminary data.</text>
</comment>
<feature type="coiled-coil region" evidence="7">
    <location>
        <begin position="329"/>
        <end position="356"/>
    </location>
</feature>
<keyword evidence="2 5" id="KW-0067">ATP-binding</keyword>
<keyword evidence="3 7" id="KW-0175">Coiled coil</keyword>
<dbReference type="AlphaFoldDB" id="I0YZ29"/>
<dbReference type="PROSITE" id="PS00411">
    <property type="entry name" value="KINESIN_MOTOR_1"/>
    <property type="match status" value="1"/>
</dbReference>
<name>I0YZ29_COCSC</name>
<dbReference type="SUPFAM" id="SSF52540">
    <property type="entry name" value="P-loop containing nucleoside triphosphate hydrolases"/>
    <property type="match status" value="1"/>
</dbReference>
<dbReference type="InterPro" id="IPR027417">
    <property type="entry name" value="P-loop_NTPase"/>
</dbReference>
<evidence type="ECO:0000256" key="5">
    <source>
        <dbReference type="PROSITE-ProRule" id="PRU00283"/>
    </source>
</evidence>
<dbReference type="CDD" id="cd01374">
    <property type="entry name" value="KISc_CENP_E"/>
    <property type="match status" value="1"/>
</dbReference>
<dbReference type="InterPro" id="IPR019821">
    <property type="entry name" value="Kinesin_motor_CS"/>
</dbReference>
<dbReference type="GO" id="GO:0005874">
    <property type="term" value="C:microtubule"/>
    <property type="evidence" value="ECO:0007669"/>
    <property type="project" value="UniProtKB-KW"/>
</dbReference>
<dbReference type="GO" id="GO:0043515">
    <property type="term" value="F:kinetochore binding"/>
    <property type="evidence" value="ECO:0007669"/>
    <property type="project" value="UniProtKB-ARBA"/>
</dbReference>
<dbReference type="GO" id="GO:0140694">
    <property type="term" value="P:membraneless organelle assembly"/>
    <property type="evidence" value="ECO:0007669"/>
    <property type="project" value="UniProtKB-ARBA"/>
</dbReference>
<dbReference type="Gene3D" id="3.40.850.10">
    <property type="entry name" value="Kinesin motor domain"/>
    <property type="match status" value="1"/>
</dbReference>
<dbReference type="FunFam" id="3.40.850.10:FF:000026">
    <property type="entry name" value="Centromere-associated protein E"/>
    <property type="match status" value="1"/>
</dbReference>
<dbReference type="GO" id="GO:0033044">
    <property type="term" value="P:regulation of chromosome organization"/>
    <property type="evidence" value="ECO:0007669"/>
    <property type="project" value="UniProtKB-ARBA"/>
</dbReference>
<dbReference type="EMBL" id="AGSI01000007">
    <property type="protein sequence ID" value="EIE23648.1"/>
    <property type="molecule type" value="Genomic_DNA"/>
</dbReference>
<evidence type="ECO:0000256" key="7">
    <source>
        <dbReference type="SAM" id="Coils"/>
    </source>
</evidence>
<keyword evidence="4 5" id="KW-0505">Motor protein</keyword>
<evidence type="ECO:0000313" key="9">
    <source>
        <dbReference type="EMBL" id="EIE23648.1"/>
    </source>
</evidence>
<keyword evidence="10" id="KW-1185">Reference proteome</keyword>
<proteinExistence type="inferred from homology"/>
<evidence type="ECO:0000313" key="10">
    <source>
        <dbReference type="Proteomes" id="UP000007264"/>
    </source>
</evidence>
<dbReference type="PANTHER" id="PTHR47968:SF75">
    <property type="entry name" value="CENTROMERE-ASSOCIATED PROTEIN E"/>
    <property type="match status" value="1"/>
</dbReference>
<evidence type="ECO:0000259" key="8">
    <source>
        <dbReference type="PROSITE" id="PS50067"/>
    </source>
</evidence>
<dbReference type="SMART" id="SM00129">
    <property type="entry name" value="KISc"/>
    <property type="match status" value="1"/>
</dbReference>
<dbReference type="InterPro" id="IPR036961">
    <property type="entry name" value="Kinesin_motor_dom_sf"/>
</dbReference>
<organism evidence="9 10">
    <name type="scientific">Coccomyxa subellipsoidea (strain C-169)</name>
    <name type="common">Green microalga</name>
    <dbReference type="NCBI Taxonomy" id="574566"/>
    <lineage>
        <taxon>Eukaryota</taxon>
        <taxon>Viridiplantae</taxon>
        <taxon>Chlorophyta</taxon>
        <taxon>core chlorophytes</taxon>
        <taxon>Trebouxiophyceae</taxon>
        <taxon>Trebouxiophyceae incertae sedis</taxon>
        <taxon>Coccomyxaceae</taxon>
        <taxon>Coccomyxa</taxon>
        <taxon>Coccomyxa subellipsoidea</taxon>
    </lineage>
</organism>
<dbReference type="GO" id="GO:0008608">
    <property type="term" value="P:attachment of spindle microtubules to kinetochore"/>
    <property type="evidence" value="ECO:0007669"/>
    <property type="project" value="UniProtKB-ARBA"/>
</dbReference>
<keyword evidence="6" id="KW-0493">Microtubule</keyword>
<dbReference type="GO" id="GO:0007018">
    <property type="term" value="P:microtubule-based movement"/>
    <property type="evidence" value="ECO:0007669"/>
    <property type="project" value="InterPro"/>
</dbReference>
<dbReference type="GO" id="GO:0008017">
    <property type="term" value="F:microtubule binding"/>
    <property type="evidence" value="ECO:0007669"/>
    <property type="project" value="InterPro"/>
</dbReference>
<evidence type="ECO:0000256" key="2">
    <source>
        <dbReference type="ARBA" id="ARBA00022840"/>
    </source>
</evidence>
<gene>
    <name evidence="9" type="ORF">COCSUDRAFT_15452</name>
</gene>
<accession>I0YZ29</accession>
<dbReference type="GO" id="GO:0000779">
    <property type="term" value="C:condensed chromosome, centromeric region"/>
    <property type="evidence" value="ECO:0007669"/>
    <property type="project" value="UniProtKB-ARBA"/>
</dbReference>
<keyword evidence="1 5" id="KW-0547">Nucleotide-binding</keyword>
<dbReference type="GO" id="GO:0003777">
    <property type="term" value="F:microtubule motor activity"/>
    <property type="evidence" value="ECO:0007669"/>
    <property type="project" value="InterPro"/>
</dbReference>
<dbReference type="GO" id="GO:1901987">
    <property type="term" value="P:regulation of cell cycle phase transition"/>
    <property type="evidence" value="ECO:0007669"/>
    <property type="project" value="UniProtKB-ARBA"/>
</dbReference>
<dbReference type="KEGG" id="csl:COCSUDRAFT_15452"/>
<feature type="non-terminal residue" evidence="9">
    <location>
        <position position="1"/>
    </location>
</feature>
<dbReference type="OrthoDB" id="515158at2759"/>
<evidence type="ECO:0000256" key="1">
    <source>
        <dbReference type="ARBA" id="ARBA00022741"/>
    </source>
</evidence>
<evidence type="ECO:0000256" key="6">
    <source>
        <dbReference type="RuleBase" id="RU000394"/>
    </source>
</evidence>
<dbReference type="GO" id="GO:0005524">
    <property type="term" value="F:ATP binding"/>
    <property type="evidence" value="ECO:0007669"/>
    <property type="project" value="UniProtKB-UniRule"/>
</dbReference>
<dbReference type="RefSeq" id="XP_005648192.1">
    <property type="nucleotide sequence ID" value="XM_005648135.1"/>
</dbReference>
<dbReference type="eggNOG" id="KOG0242">
    <property type="taxonomic scope" value="Eukaryota"/>
</dbReference>
<sequence>SVSVRVRPLSEVEAEKGAAWRIEGNTIQPAGRDAPDGGYSLDNVFDSSWSTEAVYQHTTKDLVKKVVGGFNGTVFAYGQTSSGKTHTMRGTASDPGIVPLAVQDIFNHISSTQDREYLVRVSYMELYNEEVNDLLSTDSTKLQIHESKESGVYVAGLREDIVTSVEHVLQLLEEGERSRHVGETRMNKNSSRSHSIFRMVVESRSLDQESEEGGAVWVSVLTLVDLAGSERISKTGAEGLRMKEGASINKSLLTLGTVINKLSEGTQTQGGHIPYRDSKLTRILQPSLGGNAKTAIICNITPAFVHSDESHSTLRFACRAKRVVNNAMVNEVLSDAAVLKRQAKEIEELRRVLAANGGG</sequence>
<feature type="binding site" evidence="5">
    <location>
        <begin position="78"/>
        <end position="85"/>
    </location>
    <ligand>
        <name>ATP</name>
        <dbReference type="ChEBI" id="CHEBI:30616"/>
    </ligand>
</feature>
<dbReference type="GO" id="GO:0042327">
    <property type="term" value="P:positive regulation of phosphorylation"/>
    <property type="evidence" value="ECO:0007669"/>
    <property type="project" value="UniProtKB-ARBA"/>
</dbReference>
<dbReference type="STRING" id="574566.I0YZ29"/>
<dbReference type="InterPro" id="IPR001752">
    <property type="entry name" value="Kinesin_motor_dom"/>
</dbReference>
<evidence type="ECO:0000256" key="4">
    <source>
        <dbReference type="ARBA" id="ARBA00023175"/>
    </source>
</evidence>
<feature type="domain" description="Kinesin motor" evidence="8">
    <location>
        <begin position="1"/>
        <end position="323"/>
    </location>
</feature>
<dbReference type="GeneID" id="17041820"/>
<dbReference type="GO" id="GO:0000226">
    <property type="term" value="P:microtubule cytoskeleton organization"/>
    <property type="evidence" value="ECO:0007669"/>
    <property type="project" value="UniProtKB-ARBA"/>
</dbReference>
<comment type="similarity">
    <text evidence="5 6">Belongs to the TRAFAC class myosin-kinesin ATPase superfamily. Kinesin family.</text>
</comment>
<protein>
    <recommendedName>
        <fullName evidence="6">Kinesin-like protein</fullName>
    </recommendedName>
</protein>
<evidence type="ECO:0000256" key="3">
    <source>
        <dbReference type="ARBA" id="ARBA00023054"/>
    </source>
</evidence>
<reference evidence="9 10" key="1">
    <citation type="journal article" date="2012" name="Genome Biol.">
        <title>The genome of the polar eukaryotic microalga coccomyxa subellipsoidea reveals traits of cold adaptation.</title>
        <authorList>
            <person name="Blanc G."/>
            <person name="Agarkova I."/>
            <person name="Grimwood J."/>
            <person name="Kuo A."/>
            <person name="Brueggeman A."/>
            <person name="Dunigan D."/>
            <person name="Gurnon J."/>
            <person name="Ladunga I."/>
            <person name="Lindquist E."/>
            <person name="Lucas S."/>
            <person name="Pangilinan J."/>
            <person name="Proschold T."/>
            <person name="Salamov A."/>
            <person name="Schmutz J."/>
            <person name="Weeks D."/>
            <person name="Yamada T."/>
            <person name="Claverie J.M."/>
            <person name="Grigoriev I."/>
            <person name="Van Etten J."/>
            <person name="Lomsadze A."/>
            <person name="Borodovsky M."/>
        </authorList>
    </citation>
    <scope>NUCLEOTIDE SEQUENCE [LARGE SCALE GENOMIC DNA]</scope>
    <source>
        <strain evidence="9 10">C-169</strain>
    </source>
</reference>
<dbReference type="PRINTS" id="PR00380">
    <property type="entry name" value="KINESINHEAVY"/>
</dbReference>
<dbReference type="Pfam" id="PF00225">
    <property type="entry name" value="Kinesin"/>
    <property type="match status" value="1"/>
</dbReference>
<dbReference type="Proteomes" id="UP000007264">
    <property type="component" value="Unassembled WGS sequence"/>
</dbReference>
<dbReference type="PANTHER" id="PTHR47968">
    <property type="entry name" value="CENTROMERE PROTEIN E"/>
    <property type="match status" value="1"/>
</dbReference>
<dbReference type="PROSITE" id="PS50067">
    <property type="entry name" value="KINESIN_MOTOR_2"/>
    <property type="match status" value="1"/>
</dbReference>
<dbReference type="GO" id="GO:0000278">
    <property type="term" value="P:mitotic cell cycle"/>
    <property type="evidence" value="ECO:0007669"/>
    <property type="project" value="UniProtKB-ARBA"/>
</dbReference>